<gene>
    <name evidence="2" type="primary">LOC114330873</name>
</gene>
<proteinExistence type="predicted"/>
<sequence>MPAPPMTKPALPIAMPTPSMTKPAPPMAMPTPSMTRRAPPIDMPAPSMTRPAHPMTQPSLMPPGTNHFNRPKNRTSPTNPDGRLHHQRSPERKTKIKSSSLIQSCLLFHLITKYDSTVHVFSTTPSSIIYVLLAFL</sequence>
<dbReference type="AlphaFoldDB" id="A0A6P7FJ25"/>
<feature type="compositionally biased region" description="Basic and acidic residues" evidence="1">
    <location>
        <begin position="82"/>
        <end position="93"/>
    </location>
</feature>
<dbReference type="RefSeq" id="XP_028136094.1">
    <property type="nucleotide sequence ID" value="XM_028280293.1"/>
</dbReference>
<feature type="region of interest" description="Disordered" evidence="1">
    <location>
        <begin position="1"/>
        <end position="98"/>
    </location>
</feature>
<reference evidence="2" key="1">
    <citation type="submission" date="2025-08" db="UniProtKB">
        <authorList>
            <consortium name="RefSeq"/>
        </authorList>
    </citation>
    <scope>IDENTIFICATION</scope>
    <source>
        <tissue evidence="2">Whole insect</tissue>
    </source>
</reference>
<name>A0A6P7FJ25_DIAVI</name>
<dbReference type="InParanoid" id="A0A6P7FJ25"/>
<accession>A0A6P7FJ25</accession>
<organism evidence="2">
    <name type="scientific">Diabrotica virgifera virgifera</name>
    <name type="common">western corn rootworm</name>
    <dbReference type="NCBI Taxonomy" id="50390"/>
    <lineage>
        <taxon>Eukaryota</taxon>
        <taxon>Metazoa</taxon>
        <taxon>Ecdysozoa</taxon>
        <taxon>Arthropoda</taxon>
        <taxon>Hexapoda</taxon>
        <taxon>Insecta</taxon>
        <taxon>Pterygota</taxon>
        <taxon>Neoptera</taxon>
        <taxon>Endopterygota</taxon>
        <taxon>Coleoptera</taxon>
        <taxon>Polyphaga</taxon>
        <taxon>Cucujiformia</taxon>
        <taxon>Chrysomeloidea</taxon>
        <taxon>Chrysomelidae</taxon>
        <taxon>Galerucinae</taxon>
        <taxon>Diabroticina</taxon>
        <taxon>Diabroticites</taxon>
        <taxon>Diabrotica</taxon>
    </lineage>
</organism>
<evidence type="ECO:0000313" key="2">
    <source>
        <dbReference type="RefSeq" id="XP_028136094.1"/>
    </source>
</evidence>
<protein>
    <submittedName>
        <fullName evidence="2">Extensin-like</fullName>
    </submittedName>
</protein>
<evidence type="ECO:0000256" key="1">
    <source>
        <dbReference type="SAM" id="MobiDB-lite"/>
    </source>
</evidence>